<dbReference type="AlphaFoldDB" id="A0A1H6FAA6"/>
<organism evidence="2 3">
    <name type="scientific">Candidatus Venteria ishoeyi</name>
    <dbReference type="NCBI Taxonomy" id="1899563"/>
    <lineage>
        <taxon>Bacteria</taxon>
        <taxon>Pseudomonadati</taxon>
        <taxon>Pseudomonadota</taxon>
        <taxon>Gammaproteobacteria</taxon>
        <taxon>Thiotrichales</taxon>
        <taxon>Thiotrichaceae</taxon>
        <taxon>Venteria</taxon>
    </lineage>
</organism>
<reference evidence="2 3" key="1">
    <citation type="submission" date="2016-10" db="EMBL/GenBank/DDBJ databases">
        <authorList>
            <person name="de Groot N.N."/>
        </authorList>
    </citation>
    <scope>NUCLEOTIDE SEQUENCE [LARGE SCALE GENOMIC DNA]</scope>
    <source>
        <strain evidence="2">MBHS1</strain>
    </source>
</reference>
<feature type="domain" description="Chemoreceptor zinc-binding" evidence="1">
    <location>
        <begin position="14"/>
        <end position="82"/>
    </location>
</feature>
<protein>
    <recommendedName>
        <fullName evidence="1">Chemoreceptor zinc-binding domain-containing protein</fullName>
    </recommendedName>
</protein>
<proteinExistence type="predicted"/>
<dbReference type="Proteomes" id="UP000236724">
    <property type="component" value="Unassembled WGS sequence"/>
</dbReference>
<accession>A0A1H6FAA6</accession>
<sequence length="119" mass="13241">MAGKAFFLQRLNDHVQYLKKINATLEGKSDFQGTAHTDCKLGQWIYGEGADEVASLSDPKAQETFDALKEPHEKFHDISKDALAKKIAGDEEGARRAETDMHVLSTNIYNKLLDLDGMS</sequence>
<dbReference type="Pfam" id="PF13682">
    <property type="entry name" value="CZB"/>
    <property type="match status" value="1"/>
</dbReference>
<gene>
    <name evidence="2" type="ORF">MBHS_02898</name>
</gene>
<evidence type="ECO:0000313" key="2">
    <source>
        <dbReference type="EMBL" id="SEH07032.1"/>
    </source>
</evidence>
<dbReference type="Gene3D" id="1.20.120.30">
    <property type="entry name" value="Aspartate receptor, ligand-binding domain"/>
    <property type="match status" value="1"/>
</dbReference>
<dbReference type="OrthoDB" id="9808588at2"/>
<dbReference type="EMBL" id="FMSV02000512">
    <property type="protein sequence ID" value="SEH07032.1"/>
    <property type="molecule type" value="Genomic_DNA"/>
</dbReference>
<keyword evidence="3" id="KW-1185">Reference proteome</keyword>
<evidence type="ECO:0000259" key="1">
    <source>
        <dbReference type="Pfam" id="PF13682"/>
    </source>
</evidence>
<dbReference type="InterPro" id="IPR025991">
    <property type="entry name" value="Chemoreceptor_zinc-bind_dom"/>
</dbReference>
<dbReference type="RefSeq" id="WP_103920747.1">
    <property type="nucleotide sequence ID" value="NZ_FMSV02000512.1"/>
</dbReference>
<name>A0A1H6FAA6_9GAMM</name>
<evidence type="ECO:0000313" key="3">
    <source>
        <dbReference type="Proteomes" id="UP000236724"/>
    </source>
</evidence>